<name>A0A7V4U0J0_CALAY</name>
<dbReference type="InterPro" id="IPR052165">
    <property type="entry name" value="Membrane_assoc_protease"/>
</dbReference>
<comment type="caution">
    <text evidence="7">The sequence shown here is derived from an EMBL/GenBank/DDBJ whole genome shotgun (WGS) entry which is preliminary data.</text>
</comment>
<evidence type="ECO:0000313" key="7">
    <source>
        <dbReference type="EMBL" id="HGY55755.1"/>
    </source>
</evidence>
<feature type="transmembrane region" description="Helical" evidence="5">
    <location>
        <begin position="6"/>
        <end position="24"/>
    </location>
</feature>
<dbReference type="SUPFAM" id="SSF141322">
    <property type="entry name" value="NfeD domain-like"/>
    <property type="match status" value="1"/>
</dbReference>
<sequence length="152" mass="17143">MNWQEIFTQPAVIWFLIGLVLVLLEFSLPGLIIIFFGIGAWVTALSAAVFDVGLNTQIAVFIITSFISLILLRKHLQNRFFKSQTPEEDTLEDEFIGQMATVAADIKKDREGKVIFKGTNWSAVSEYPCKKGQQVRIVGKESIRLKVEPVKK</sequence>
<proteinExistence type="predicted"/>
<keyword evidence="3 5" id="KW-1133">Transmembrane helix</keyword>
<dbReference type="Pfam" id="PF01957">
    <property type="entry name" value="NfeD"/>
    <property type="match status" value="1"/>
</dbReference>
<evidence type="ECO:0000256" key="2">
    <source>
        <dbReference type="ARBA" id="ARBA00022692"/>
    </source>
</evidence>
<reference evidence="7" key="1">
    <citation type="journal article" date="2020" name="mSystems">
        <title>Genome- and Community-Level Interaction Insights into Carbon Utilization and Element Cycling Functions of Hydrothermarchaeota in Hydrothermal Sediment.</title>
        <authorList>
            <person name="Zhou Z."/>
            <person name="Liu Y."/>
            <person name="Xu W."/>
            <person name="Pan J."/>
            <person name="Luo Z.H."/>
            <person name="Li M."/>
        </authorList>
    </citation>
    <scope>NUCLEOTIDE SEQUENCE [LARGE SCALE GENOMIC DNA]</scope>
    <source>
        <strain evidence="7">HyVt-577</strain>
    </source>
</reference>
<evidence type="ECO:0000256" key="3">
    <source>
        <dbReference type="ARBA" id="ARBA00022989"/>
    </source>
</evidence>
<dbReference type="Gene3D" id="2.40.50.140">
    <property type="entry name" value="Nucleic acid-binding proteins"/>
    <property type="match status" value="1"/>
</dbReference>
<dbReference type="PANTHER" id="PTHR33507:SF3">
    <property type="entry name" value="INNER MEMBRANE PROTEIN YBBJ"/>
    <property type="match status" value="1"/>
</dbReference>
<dbReference type="EMBL" id="DRQG01000082">
    <property type="protein sequence ID" value="HGY55755.1"/>
    <property type="molecule type" value="Genomic_DNA"/>
</dbReference>
<evidence type="ECO:0000256" key="5">
    <source>
        <dbReference type="SAM" id="Phobius"/>
    </source>
</evidence>
<organism evidence="7">
    <name type="scientific">Caldithrix abyssi</name>
    <dbReference type="NCBI Taxonomy" id="187145"/>
    <lineage>
        <taxon>Bacteria</taxon>
        <taxon>Pseudomonadati</taxon>
        <taxon>Calditrichota</taxon>
        <taxon>Calditrichia</taxon>
        <taxon>Calditrichales</taxon>
        <taxon>Calditrichaceae</taxon>
        <taxon>Caldithrix</taxon>
    </lineage>
</organism>
<feature type="transmembrane region" description="Helical" evidence="5">
    <location>
        <begin position="56"/>
        <end position="72"/>
    </location>
</feature>
<keyword evidence="2 5" id="KW-0812">Transmembrane</keyword>
<evidence type="ECO:0000256" key="4">
    <source>
        <dbReference type="ARBA" id="ARBA00023136"/>
    </source>
</evidence>
<dbReference type="PANTHER" id="PTHR33507">
    <property type="entry name" value="INNER MEMBRANE PROTEIN YBBJ"/>
    <property type="match status" value="1"/>
</dbReference>
<dbReference type="GO" id="GO:0005886">
    <property type="term" value="C:plasma membrane"/>
    <property type="evidence" value="ECO:0007669"/>
    <property type="project" value="TreeGrafter"/>
</dbReference>
<dbReference type="Proteomes" id="UP000885779">
    <property type="component" value="Unassembled WGS sequence"/>
</dbReference>
<evidence type="ECO:0000256" key="1">
    <source>
        <dbReference type="ARBA" id="ARBA00004141"/>
    </source>
</evidence>
<protein>
    <submittedName>
        <fullName evidence="7">NfeD family protein</fullName>
    </submittedName>
</protein>
<dbReference type="InterPro" id="IPR012340">
    <property type="entry name" value="NA-bd_OB-fold"/>
</dbReference>
<dbReference type="AlphaFoldDB" id="A0A7V4U0J0"/>
<evidence type="ECO:0000259" key="6">
    <source>
        <dbReference type="Pfam" id="PF01957"/>
    </source>
</evidence>
<accession>A0A7V4U0J0</accession>
<dbReference type="InterPro" id="IPR002810">
    <property type="entry name" value="NfeD-like_C"/>
</dbReference>
<comment type="subcellular location">
    <subcellularLocation>
        <location evidence="1">Membrane</location>
        <topology evidence="1">Multi-pass membrane protein</topology>
    </subcellularLocation>
</comment>
<feature type="domain" description="NfeD-like C-terminal" evidence="6">
    <location>
        <begin position="93"/>
        <end position="149"/>
    </location>
</feature>
<keyword evidence="4 5" id="KW-0472">Membrane</keyword>
<gene>
    <name evidence="7" type="ORF">ENK44_08645</name>
</gene>